<dbReference type="FunCoup" id="G8JQG5">
    <property type="interactions" value="864"/>
</dbReference>
<keyword evidence="1" id="KW-0694">RNA-binding</keyword>
<sequence>MPSRIRNNMSKRNRSEVKTNARKKYKVAQTTLDPNTSGIYATCTRRHEKQAGNELMSLLEEKLEYYAQELKDINGAELDNPSENSKSEELSIEDQVKNELEELRNNATLVDRTKKKPILQQIPLESECMVFFKTRKPINPENFVLRIIQELASPTMNSKRTRYIQKLTPITSSCNASLEELTKLCQRVLPPHFHQEESTAYKFAIEVNKRNFNTLDKMDMINLIAREVGKGGQFRHTVDLKNYDKLVLVQCYKNNIGMSVVDNNYLTEYRKYNIQEIYEAKFSTKKVDSSPENKTE</sequence>
<dbReference type="FunFam" id="3.30.2300.10:FF:000001">
    <property type="entry name" value="THUMP domain-containing protein 1"/>
    <property type="match status" value="1"/>
</dbReference>
<dbReference type="OMA" id="MNEKACV"/>
<feature type="compositionally biased region" description="Polar residues" evidence="3">
    <location>
        <begin position="1"/>
        <end position="10"/>
    </location>
</feature>
<dbReference type="Proteomes" id="UP000006790">
    <property type="component" value="Chromosome 2"/>
</dbReference>
<dbReference type="Pfam" id="PF02926">
    <property type="entry name" value="THUMP"/>
    <property type="match status" value="1"/>
</dbReference>
<dbReference type="AlphaFoldDB" id="G8JQG5"/>
<name>G8JQG5_ERECY</name>
<evidence type="ECO:0000259" key="4">
    <source>
        <dbReference type="PROSITE" id="PS51165"/>
    </source>
</evidence>
<organism evidence="5 6">
    <name type="scientific">Eremothecium cymbalariae (strain CBS 270.75 / DBVPG 7215 / KCTC 17166 / NRRL Y-17582)</name>
    <name type="common">Yeast</name>
    <dbReference type="NCBI Taxonomy" id="931890"/>
    <lineage>
        <taxon>Eukaryota</taxon>
        <taxon>Fungi</taxon>
        <taxon>Dikarya</taxon>
        <taxon>Ascomycota</taxon>
        <taxon>Saccharomycotina</taxon>
        <taxon>Saccharomycetes</taxon>
        <taxon>Saccharomycetales</taxon>
        <taxon>Saccharomycetaceae</taxon>
        <taxon>Eremothecium</taxon>
    </lineage>
</organism>
<evidence type="ECO:0000256" key="3">
    <source>
        <dbReference type="SAM" id="MobiDB-lite"/>
    </source>
</evidence>
<dbReference type="PANTHER" id="PTHR13452:SF10">
    <property type="entry name" value="THUMP DOMAIN-CONTAINING PROTEIN 1"/>
    <property type="match status" value="1"/>
</dbReference>
<dbReference type="SMART" id="SM00981">
    <property type="entry name" value="THUMP"/>
    <property type="match status" value="1"/>
</dbReference>
<keyword evidence="6" id="KW-1185">Reference proteome</keyword>
<gene>
    <name evidence="5" type="ordered locus">Ecym_2582</name>
</gene>
<dbReference type="GO" id="GO:0051391">
    <property type="term" value="P:tRNA acetylation"/>
    <property type="evidence" value="ECO:0007669"/>
    <property type="project" value="EnsemblFungi"/>
</dbReference>
<dbReference type="InterPro" id="IPR040183">
    <property type="entry name" value="THUMPD1-like"/>
</dbReference>
<feature type="domain" description="THUMP" evidence="4">
    <location>
        <begin position="152"/>
        <end position="262"/>
    </location>
</feature>
<dbReference type="STRING" id="931890.G8JQG5"/>
<dbReference type="HOGENOM" id="CLU_039352_2_2_1"/>
<evidence type="ECO:0000256" key="2">
    <source>
        <dbReference type="SAM" id="Coils"/>
    </source>
</evidence>
<dbReference type="Gene3D" id="3.30.2300.10">
    <property type="entry name" value="THUMP superfamily"/>
    <property type="match status" value="1"/>
</dbReference>
<reference evidence="6" key="1">
    <citation type="journal article" date="2012" name="G3 (Bethesda)">
        <title>Pichia sorbitophila, an interspecies yeast hybrid reveals early steps of genome resolution following polyploidization.</title>
        <authorList>
            <person name="Leh Louis V."/>
            <person name="Despons L."/>
            <person name="Friedrich A."/>
            <person name="Martin T."/>
            <person name="Durrens P."/>
            <person name="Casaregola S."/>
            <person name="Neuveglise C."/>
            <person name="Fairhead C."/>
            <person name="Marck C."/>
            <person name="Cruz J.A."/>
            <person name="Straub M.L."/>
            <person name="Kugler V."/>
            <person name="Sacerdot C."/>
            <person name="Uzunov Z."/>
            <person name="Thierry A."/>
            <person name="Weiss S."/>
            <person name="Bleykasten C."/>
            <person name="De Montigny J."/>
            <person name="Jacques N."/>
            <person name="Jung P."/>
            <person name="Lemaire M."/>
            <person name="Mallet S."/>
            <person name="Morel G."/>
            <person name="Richard G.F."/>
            <person name="Sarkar A."/>
            <person name="Savel G."/>
            <person name="Schacherer J."/>
            <person name="Seret M.L."/>
            <person name="Talla E."/>
            <person name="Samson G."/>
            <person name="Jubin C."/>
            <person name="Poulain J."/>
            <person name="Vacherie B."/>
            <person name="Barbe V."/>
            <person name="Pelletier E."/>
            <person name="Sherman D.J."/>
            <person name="Westhof E."/>
            <person name="Weissenbach J."/>
            <person name="Baret P.V."/>
            <person name="Wincker P."/>
            <person name="Gaillardin C."/>
            <person name="Dujon B."/>
            <person name="Souciet J.L."/>
        </authorList>
    </citation>
    <scope>NUCLEOTIDE SEQUENCE [LARGE SCALE GENOMIC DNA]</scope>
    <source>
        <strain evidence="6">CBS 270.75 / DBVPG 7215 / KCTC 17166 / NRRL Y-17582</strain>
    </source>
</reference>
<dbReference type="PANTHER" id="PTHR13452">
    <property type="entry name" value="THUMP DOMAIN CONTAINING PROTEIN 1-RELATED"/>
    <property type="match status" value="1"/>
</dbReference>
<protein>
    <recommendedName>
        <fullName evidence="4">THUMP domain-containing protein</fullName>
    </recommendedName>
</protein>
<dbReference type="CDD" id="cd11717">
    <property type="entry name" value="THUMP_THUMPD1_like"/>
    <property type="match status" value="1"/>
</dbReference>
<dbReference type="PROSITE" id="PS51165">
    <property type="entry name" value="THUMP"/>
    <property type="match status" value="1"/>
</dbReference>
<evidence type="ECO:0000313" key="6">
    <source>
        <dbReference type="Proteomes" id="UP000006790"/>
    </source>
</evidence>
<dbReference type="GO" id="GO:0003723">
    <property type="term" value="F:RNA binding"/>
    <property type="evidence" value="ECO:0007669"/>
    <property type="project" value="UniProtKB-UniRule"/>
</dbReference>
<feature type="coiled-coil region" evidence="2">
    <location>
        <begin position="86"/>
        <end position="113"/>
    </location>
</feature>
<evidence type="ECO:0000256" key="1">
    <source>
        <dbReference type="PROSITE-ProRule" id="PRU00529"/>
    </source>
</evidence>
<proteinExistence type="predicted"/>
<dbReference type="eggNOG" id="KOG3943">
    <property type="taxonomic scope" value="Eukaryota"/>
</dbReference>
<dbReference type="KEGG" id="erc:Ecym_2582"/>
<dbReference type="RefSeq" id="XP_003645115.1">
    <property type="nucleotide sequence ID" value="XM_003645067.1"/>
</dbReference>
<dbReference type="SUPFAM" id="SSF143437">
    <property type="entry name" value="THUMP domain-like"/>
    <property type="match status" value="1"/>
</dbReference>
<feature type="region of interest" description="Disordered" evidence="3">
    <location>
        <begin position="1"/>
        <end position="25"/>
    </location>
</feature>
<evidence type="ECO:0000313" key="5">
    <source>
        <dbReference type="EMBL" id="AET38298.1"/>
    </source>
</evidence>
<keyword evidence="2" id="KW-0175">Coiled coil</keyword>
<dbReference type="EMBL" id="CP002498">
    <property type="protein sequence ID" value="AET38298.1"/>
    <property type="molecule type" value="Genomic_DNA"/>
</dbReference>
<accession>G8JQG5</accession>
<dbReference type="OrthoDB" id="367221at2759"/>
<dbReference type="InterPro" id="IPR004114">
    <property type="entry name" value="THUMP_dom"/>
</dbReference>
<dbReference type="InParanoid" id="G8JQG5"/>
<dbReference type="GeneID" id="11471933"/>